<dbReference type="FunFam" id="3.40.50.300:FF:001447">
    <property type="entry name" value="Ras-related protein Rab-1B"/>
    <property type="match status" value="1"/>
</dbReference>
<dbReference type="EMBL" id="JARIHO010000034">
    <property type="protein sequence ID" value="KAJ7333391.1"/>
    <property type="molecule type" value="Genomic_DNA"/>
</dbReference>
<evidence type="ECO:0000313" key="5">
    <source>
        <dbReference type="EMBL" id="KAJ7333391.1"/>
    </source>
</evidence>
<keyword evidence="6" id="KW-1185">Reference proteome</keyword>
<evidence type="ECO:0000256" key="4">
    <source>
        <dbReference type="ARBA" id="ARBA00023289"/>
    </source>
</evidence>
<dbReference type="InterPro" id="IPR005225">
    <property type="entry name" value="Small_GTP-bd"/>
</dbReference>
<reference evidence="5" key="1">
    <citation type="submission" date="2023-03" db="EMBL/GenBank/DDBJ databases">
        <title>Massive genome expansion in bonnet fungi (Mycena s.s.) driven by repeated elements and novel gene families across ecological guilds.</title>
        <authorList>
            <consortium name="Lawrence Berkeley National Laboratory"/>
            <person name="Harder C.B."/>
            <person name="Miyauchi S."/>
            <person name="Viragh M."/>
            <person name="Kuo A."/>
            <person name="Thoen E."/>
            <person name="Andreopoulos B."/>
            <person name="Lu D."/>
            <person name="Skrede I."/>
            <person name="Drula E."/>
            <person name="Henrissat B."/>
            <person name="Morin E."/>
            <person name="Kohler A."/>
            <person name="Barry K."/>
            <person name="LaButti K."/>
            <person name="Morin E."/>
            <person name="Salamov A."/>
            <person name="Lipzen A."/>
            <person name="Mereny Z."/>
            <person name="Hegedus B."/>
            <person name="Baldrian P."/>
            <person name="Stursova M."/>
            <person name="Weitz H."/>
            <person name="Taylor A."/>
            <person name="Grigoriev I.V."/>
            <person name="Nagy L.G."/>
            <person name="Martin F."/>
            <person name="Kauserud H."/>
        </authorList>
    </citation>
    <scope>NUCLEOTIDE SEQUENCE</scope>
    <source>
        <strain evidence="5">CBHHK002</strain>
    </source>
</reference>
<keyword evidence="4" id="KW-0636">Prenylation</keyword>
<evidence type="ECO:0000313" key="6">
    <source>
        <dbReference type="Proteomes" id="UP001218218"/>
    </source>
</evidence>
<feature type="non-terminal residue" evidence="5">
    <location>
        <position position="129"/>
    </location>
</feature>
<dbReference type="SMART" id="SM00173">
    <property type="entry name" value="RAS"/>
    <property type="match status" value="1"/>
</dbReference>
<evidence type="ECO:0000256" key="1">
    <source>
        <dbReference type="ARBA" id="ARBA00006270"/>
    </source>
</evidence>
<dbReference type="GO" id="GO:0005770">
    <property type="term" value="C:late endosome"/>
    <property type="evidence" value="ECO:0007669"/>
    <property type="project" value="TreeGrafter"/>
</dbReference>
<proteinExistence type="inferred from homology"/>
<dbReference type="Gene3D" id="3.40.50.300">
    <property type="entry name" value="P-loop containing nucleotide triphosphate hydrolases"/>
    <property type="match status" value="1"/>
</dbReference>
<dbReference type="PROSITE" id="PS51421">
    <property type="entry name" value="RAS"/>
    <property type="match status" value="1"/>
</dbReference>
<gene>
    <name evidence="5" type="ORF">DFH08DRAFT_648744</name>
</gene>
<dbReference type="GO" id="GO:0000329">
    <property type="term" value="C:fungal-type vacuole membrane"/>
    <property type="evidence" value="ECO:0007669"/>
    <property type="project" value="TreeGrafter"/>
</dbReference>
<sequence>MPTFKVVVIGASGVGKTSLRGQYISSRFSTSYRATIGADFITKTLPAPPSAPDESITLQIWDTAGQERFSSLASAFFRGADAAILMYDVTAPDTLYALRKWWDEFKDKAPVRDEEMAGFCVAVVGNKVD</sequence>
<dbReference type="PANTHER" id="PTHR47981">
    <property type="entry name" value="RAB FAMILY"/>
    <property type="match status" value="1"/>
</dbReference>
<dbReference type="SMART" id="SM00174">
    <property type="entry name" value="RHO"/>
    <property type="match status" value="1"/>
</dbReference>
<dbReference type="InterPro" id="IPR001806">
    <property type="entry name" value="Small_GTPase"/>
</dbReference>
<evidence type="ECO:0000256" key="3">
    <source>
        <dbReference type="ARBA" id="ARBA00023134"/>
    </source>
</evidence>
<comment type="caution">
    <text evidence="5">The sequence shown here is derived from an EMBL/GenBank/DDBJ whole genome shotgun (WGS) entry which is preliminary data.</text>
</comment>
<protein>
    <submittedName>
        <fullName evidence="5">Small GTPase superfamily</fullName>
    </submittedName>
</protein>
<dbReference type="NCBIfam" id="TIGR00231">
    <property type="entry name" value="small_GTP"/>
    <property type="match status" value="1"/>
</dbReference>
<organism evidence="5 6">
    <name type="scientific">Mycena albidolilacea</name>
    <dbReference type="NCBI Taxonomy" id="1033008"/>
    <lineage>
        <taxon>Eukaryota</taxon>
        <taxon>Fungi</taxon>
        <taxon>Dikarya</taxon>
        <taxon>Basidiomycota</taxon>
        <taxon>Agaricomycotina</taxon>
        <taxon>Agaricomycetes</taxon>
        <taxon>Agaricomycetidae</taxon>
        <taxon>Agaricales</taxon>
        <taxon>Marasmiineae</taxon>
        <taxon>Mycenaceae</taxon>
        <taxon>Mycena</taxon>
    </lineage>
</organism>
<evidence type="ECO:0000256" key="2">
    <source>
        <dbReference type="ARBA" id="ARBA00022741"/>
    </source>
</evidence>
<dbReference type="PROSITE" id="PS51419">
    <property type="entry name" value="RAB"/>
    <property type="match status" value="1"/>
</dbReference>
<comment type="similarity">
    <text evidence="1">Belongs to the small GTPase superfamily. Rab family.</text>
</comment>
<dbReference type="Pfam" id="PF00071">
    <property type="entry name" value="Ras"/>
    <property type="match status" value="1"/>
</dbReference>
<dbReference type="GO" id="GO:0032889">
    <property type="term" value="P:regulation of vacuole fusion, non-autophagic"/>
    <property type="evidence" value="ECO:0007669"/>
    <property type="project" value="TreeGrafter"/>
</dbReference>
<keyword evidence="4" id="KW-0449">Lipoprotein</keyword>
<dbReference type="AlphaFoldDB" id="A0AAD6ZPE4"/>
<keyword evidence="2" id="KW-0547">Nucleotide-binding</keyword>
<dbReference type="GO" id="GO:0003924">
    <property type="term" value="F:GTPase activity"/>
    <property type="evidence" value="ECO:0007669"/>
    <property type="project" value="InterPro"/>
</dbReference>
<dbReference type="PANTHER" id="PTHR47981:SF20">
    <property type="entry name" value="RAS-RELATED PROTEIN RAB-7A"/>
    <property type="match status" value="1"/>
</dbReference>
<dbReference type="Proteomes" id="UP001218218">
    <property type="component" value="Unassembled WGS sequence"/>
</dbReference>
<dbReference type="InterPro" id="IPR027417">
    <property type="entry name" value="P-loop_NTPase"/>
</dbReference>
<keyword evidence="3" id="KW-0342">GTP-binding</keyword>
<dbReference type="SUPFAM" id="SSF52540">
    <property type="entry name" value="P-loop containing nucleoside triphosphate hydrolases"/>
    <property type="match status" value="1"/>
</dbReference>
<dbReference type="GO" id="GO:0005525">
    <property type="term" value="F:GTP binding"/>
    <property type="evidence" value="ECO:0007669"/>
    <property type="project" value="UniProtKB-KW"/>
</dbReference>
<accession>A0AAD6ZPE4</accession>
<dbReference type="PRINTS" id="PR00449">
    <property type="entry name" value="RASTRNSFRMNG"/>
</dbReference>
<dbReference type="SMART" id="SM00175">
    <property type="entry name" value="RAB"/>
    <property type="match status" value="1"/>
</dbReference>
<name>A0AAD6ZPE4_9AGAR</name>